<proteinExistence type="predicted"/>
<accession>A0AAW2YSQ6</accession>
<dbReference type="AlphaFoldDB" id="A0AAW2YSQ6"/>
<comment type="caution">
    <text evidence="1">The sequence shown here is derived from an EMBL/GenBank/DDBJ whole genome shotgun (WGS) entry which is preliminary data.</text>
</comment>
<gene>
    <name evidence="1" type="ORF">AKO1_011029</name>
</gene>
<evidence type="ECO:0000313" key="2">
    <source>
        <dbReference type="Proteomes" id="UP001431209"/>
    </source>
</evidence>
<reference evidence="1 2" key="1">
    <citation type="submission" date="2024-03" db="EMBL/GenBank/DDBJ databases">
        <title>The Acrasis kona genome and developmental transcriptomes reveal deep origins of eukaryotic multicellular pathways.</title>
        <authorList>
            <person name="Sheikh S."/>
            <person name="Fu C.-J."/>
            <person name="Brown M.W."/>
            <person name="Baldauf S.L."/>
        </authorList>
    </citation>
    <scope>NUCLEOTIDE SEQUENCE [LARGE SCALE GENOMIC DNA]</scope>
    <source>
        <strain evidence="1 2">ATCC MYA-3509</strain>
    </source>
</reference>
<keyword evidence="2" id="KW-1185">Reference proteome</keyword>
<dbReference type="EMBL" id="JAOPGA020000657">
    <property type="protein sequence ID" value="KAL0480437.1"/>
    <property type="molecule type" value="Genomic_DNA"/>
</dbReference>
<sequence>MDDVTMEGSDLFENEIYSQTSVTSDQDTTTPNSLAHLYFPITFNKKTNQNDAATSRFLQYQFIRRPPQTNSTQYDCIPSQFSIDKIVQELSEHKPIFVDNLSEFKDTKQEESGKESLTKLM</sequence>
<protein>
    <submittedName>
        <fullName evidence="1">Uncharacterized protein</fullName>
    </submittedName>
</protein>
<evidence type="ECO:0000313" key="1">
    <source>
        <dbReference type="EMBL" id="KAL0480437.1"/>
    </source>
</evidence>
<name>A0AAW2YSQ6_9EUKA</name>
<dbReference type="Proteomes" id="UP001431209">
    <property type="component" value="Unassembled WGS sequence"/>
</dbReference>
<organism evidence="1 2">
    <name type="scientific">Acrasis kona</name>
    <dbReference type="NCBI Taxonomy" id="1008807"/>
    <lineage>
        <taxon>Eukaryota</taxon>
        <taxon>Discoba</taxon>
        <taxon>Heterolobosea</taxon>
        <taxon>Tetramitia</taxon>
        <taxon>Eutetramitia</taxon>
        <taxon>Acrasidae</taxon>
        <taxon>Acrasis</taxon>
    </lineage>
</organism>